<reference evidence="6 7" key="1">
    <citation type="submission" date="2018-02" db="EMBL/GenBank/DDBJ databases">
        <title>Draft genome sequence of Streptococcus oricebi CCUG 70868T type strain.</title>
        <authorList>
            <person name="Mendez V."/>
            <person name="Salva-Serra F."/>
            <person name="Jaen-Luchoro D."/>
            <person name="Gonzales-Siles L."/>
            <person name="Karlsson R."/>
            <person name="Engstrom-Jakobsson H."/>
            <person name="Busquets A."/>
            <person name="Gomila M."/>
            <person name="Pineiro-Iglesias B."/>
            <person name="Bennasar-Figueras A."/>
            <person name="Seeger M."/>
            <person name="Moore E."/>
        </authorList>
    </citation>
    <scope>NUCLEOTIDE SEQUENCE [LARGE SCALE GENOMIC DNA]</scope>
    <source>
        <strain evidence="6 7">CCUG 70868</strain>
    </source>
</reference>
<keyword evidence="3" id="KW-0804">Transcription</keyword>
<protein>
    <recommendedName>
        <fullName evidence="4">Trehalose operon repressor</fullName>
    </recommendedName>
</protein>
<dbReference type="SMART" id="SM00866">
    <property type="entry name" value="UTRA"/>
    <property type="match status" value="1"/>
</dbReference>
<dbReference type="PRINTS" id="PR00035">
    <property type="entry name" value="HTHGNTR"/>
</dbReference>
<dbReference type="PANTHER" id="PTHR44846:SF12">
    <property type="entry name" value="HTH-TYPE TRANSCRIPTIONAL REGULATOR TRER"/>
    <property type="match status" value="1"/>
</dbReference>
<accession>A0ABS5B3I5</accession>
<dbReference type="Pfam" id="PF00392">
    <property type="entry name" value="GntR"/>
    <property type="match status" value="1"/>
</dbReference>
<dbReference type="EMBL" id="PRDG01000003">
    <property type="protein sequence ID" value="MBP2623384.1"/>
    <property type="molecule type" value="Genomic_DNA"/>
</dbReference>
<evidence type="ECO:0000313" key="7">
    <source>
        <dbReference type="Proteomes" id="UP001519296"/>
    </source>
</evidence>
<keyword evidence="1" id="KW-0805">Transcription regulation</keyword>
<dbReference type="Proteomes" id="UP001519296">
    <property type="component" value="Unassembled WGS sequence"/>
</dbReference>
<dbReference type="InterPro" id="IPR036390">
    <property type="entry name" value="WH_DNA-bd_sf"/>
</dbReference>
<dbReference type="CDD" id="cd07377">
    <property type="entry name" value="WHTH_GntR"/>
    <property type="match status" value="1"/>
</dbReference>
<evidence type="ECO:0000259" key="5">
    <source>
        <dbReference type="PROSITE" id="PS50949"/>
    </source>
</evidence>
<dbReference type="InterPro" id="IPR028978">
    <property type="entry name" value="Chorismate_lyase_/UTRA_dom_sf"/>
</dbReference>
<dbReference type="NCBIfam" id="TIGR02404">
    <property type="entry name" value="trehalos_R_Bsub"/>
    <property type="match status" value="1"/>
</dbReference>
<organism evidence="6 7">
    <name type="scientific">Streptococcus oricebi</name>
    <dbReference type="NCBI Taxonomy" id="1547447"/>
    <lineage>
        <taxon>Bacteria</taxon>
        <taxon>Bacillati</taxon>
        <taxon>Bacillota</taxon>
        <taxon>Bacilli</taxon>
        <taxon>Lactobacillales</taxon>
        <taxon>Streptococcaceae</taxon>
        <taxon>Streptococcus</taxon>
    </lineage>
</organism>
<dbReference type="InterPro" id="IPR050679">
    <property type="entry name" value="Bact_HTH_transcr_reg"/>
</dbReference>
<evidence type="ECO:0000313" key="6">
    <source>
        <dbReference type="EMBL" id="MBP2623384.1"/>
    </source>
</evidence>
<keyword evidence="7" id="KW-1185">Reference proteome</keyword>
<dbReference type="Gene3D" id="1.10.10.10">
    <property type="entry name" value="Winged helix-like DNA-binding domain superfamily/Winged helix DNA-binding domain"/>
    <property type="match status" value="1"/>
</dbReference>
<dbReference type="Gene3D" id="3.40.1410.10">
    <property type="entry name" value="Chorismate lyase-like"/>
    <property type="match status" value="1"/>
</dbReference>
<gene>
    <name evidence="6" type="primary">treR</name>
    <name evidence="6" type="ORF">C4K46_05455</name>
</gene>
<comment type="caution">
    <text evidence="6">The sequence shown here is derived from an EMBL/GenBank/DDBJ whole genome shotgun (WGS) entry which is preliminary data.</text>
</comment>
<dbReference type="InterPro" id="IPR000524">
    <property type="entry name" value="Tscrpt_reg_HTH_GntR"/>
</dbReference>
<proteinExistence type="predicted"/>
<evidence type="ECO:0000256" key="4">
    <source>
        <dbReference type="NCBIfam" id="TIGR02404"/>
    </source>
</evidence>
<sequence length="236" mass="27676">MKKYQQLFKTIQEEILSEKYQVGDYLPSEHELSQTYQVSRSTVRKALALVEKIGLIEKIQGQGSKILKREQIDFPVSRLTSYRELIEQLGLPSTTKVIRFELLTVDQRLARITGFAPYRLVWRIIRQRLVDHTASVLDIDYIDKELVTGLNREIAEQSIYAYLENDLGLDITYARKEITIDHATDRDKIFLQLGNDQHVVSVKSQVYLADGQQFQYTESRHKLEKFRFVDFAHRHK</sequence>
<dbReference type="InterPro" id="IPR011663">
    <property type="entry name" value="UTRA"/>
</dbReference>
<dbReference type="PROSITE" id="PS50949">
    <property type="entry name" value="HTH_GNTR"/>
    <property type="match status" value="1"/>
</dbReference>
<dbReference type="SMART" id="SM00345">
    <property type="entry name" value="HTH_GNTR"/>
    <property type="match status" value="1"/>
</dbReference>
<dbReference type="Pfam" id="PF07702">
    <property type="entry name" value="UTRA"/>
    <property type="match status" value="1"/>
</dbReference>
<name>A0ABS5B3I5_9STRE</name>
<feature type="domain" description="HTH gntR-type" evidence="5">
    <location>
        <begin position="1"/>
        <end position="69"/>
    </location>
</feature>
<evidence type="ECO:0000256" key="2">
    <source>
        <dbReference type="ARBA" id="ARBA00023125"/>
    </source>
</evidence>
<dbReference type="InterPro" id="IPR012770">
    <property type="entry name" value="TreR"/>
</dbReference>
<evidence type="ECO:0000256" key="3">
    <source>
        <dbReference type="ARBA" id="ARBA00023163"/>
    </source>
</evidence>
<dbReference type="SUPFAM" id="SSF46785">
    <property type="entry name" value="Winged helix' DNA-binding domain"/>
    <property type="match status" value="1"/>
</dbReference>
<dbReference type="RefSeq" id="WP_209627885.1">
    <property type="nucleotide sequence ID" value="NZ_PRDG01000003.1"/>
</dbReference>
<dbReference type="InterPro" id="IPR036388">
    <property type="entry name" value="WH-like_DNA-bd_sf"/>
</dbReference>
<dbReference type="SUPFAM" id="SSF64288">
    <property type="entry name" value="Chorismate lyase-like"/>
    <property type="match status" value="1"/>
</dbReference>
<dbReference type="PANTHER" id="PTHR44846">
    <property type="entry name" value="MANNOSYL-D-GLYCERATE TRANSPORT/METABOLISM SYSTEM REPRESSOR MNGR-RELATED"/>
    <property type="match status" value="1"/>
</dbReference>
<evidence type="ECO:0000256" key="1">
    <source>
        <dbReference type="ARBA" id="ARBA00023015"/>
    </source>
</evidence>
<keyword evidence="2" id="KW-0238">DNA-binding</keyword>